<dbReference type="GeneID" id="34519864"/>
<dbReference type="Proteomes" id="UP000019384">
    <property type="component" value="Unassembled WGS sequence"/>
</dbReference>
<evidence type="ECO:0000313" key="3">
    <source>
        <dbReference type="Proteomes" id="UP000019384"/>
    </source>
</evidence>
<dbReference type="HOGENOM" id="CLU_2831533_0_0_1"/>
<dbReference type="RefSeq" id="XP_022458476.1">
    <property type="nucleotide sequence ID" value="XM_022602698.1"/>
</dbReference>
<dbReference type="AlphaFoldDB" id="W6MKE9"/>
<feature type="region of interest" description="Disordered" evidence="1">
    <location>
        <begin position="47"/>
        <end position="66"/>
    </location>
</feature>
<sequence>MTQEETFNPNNPAEFAQALKQLNEAEVAATKLEKLLDSLEGRMDEILKEAESVSGEPAEGENSENK</sequence>
<evidence type="ECO:0000256" key="1">
    <source>
        <dbReference type="SAM" id="MobiDB-lite"/>
    </source>
</evidence>
<protein>
    <submittedName>
        <fullName evidence="2">Uncharacterized protein</fullName>
    </submittedName>
</protein>
<dbReference type="EMBL" id="HG793127">
    <property type="protein sequence ID" value="CDK26473.1"/>
    <property type="molecule type" value="Genomic_DNA"/>
</dbReference>
<accession>W6MKE9</accession>
<organism evidence="2 3">
    <name type="scientific">Kuraishia capsulata CBS 1993</name>
    <dbReference type="NCBI Taxonomy" id="1382522"/>
    <lineage>
        <taxon>Eukaryota</taxon>
        <taxon>Fungi</taxon>
        <taxon>Dikarya</taxon>
        <taxon>Ascomycota</taxon>
        <taxon>Saccharomycotina</taxon>
        <taxon>Pichiomycetes</taxon>
        <taxon>Pichiales</taxon>
        <taxon>Pichiaceae</taxon>
        <taxon>Kuraishia</taxon>
    </lineage>
</organism>
<gene>
    <name evidence="2" type="ORF">KUCA_T00002445001</name>
</gene>
<reference evidence="2" key="1">
    <citation type="submission" date="2013-12" db="EMBL/GenBank/DDBJ databases">
        <authorList>
            <person name="Genoscope - CEA"/>
        </authorList>
    </citation>
    <scope>NUCLEOTIDE SEQUENCE</scope>
    <source>
        <strain evidence="2">CBS 1993</strain>
    </source>
</reference>
<reference evidence="2" key="2">
    <citation type="submission" date="2014-02" db="EMBL/GenBank/DDBJ databases">
        <title>Complete DNA sequence of /Kuraishia capsulata/ illustrates novel genomic features among budding yeasts (/Saccharomycotina/).</title>
        <authorList>
            <person name="Morales L."/>
            <person name="Noel B."/>
            <person name="Porcel B."/>
            <person name="Marcet-Houben M."/>
            <person name="Hullo M-F."/>
            <person name="Sacerdot C."/>
            <person name="Tekaia F."/>
            <person name="Leh-Louis V."/>
            <person name="Despons L."/>
            <person name="Khanna V."/>
            <person name="Aury J-M."/>
            <person name="Barbe V."/>
            <person name="Couloux A."/>
            <person name="Labadie K."/>
            <person name="Pelletier E."/>
            <person name="Souciet J-L."/>
            <person name="Boekhout T."/>
            <person name="Gabaldon T."/>
            <person name="Wincker P."/>
            <person name="Dujon B."/>
        </authorList>
    </citation>
    <scope>NUCLEOTIDE SEQUENCE</scope>
    <source>
        <strain evidence="2">CBS 1993</strain>
    </source>
</reference>
<evidence type="ECO:0000313" key="2">
    <source>
        <dbReference type="EMBL" id="CDK26473.1"/>
    </source>
</evidence>
<keyword evidence="3" id="KW-1185">Reference proteome</keyword>
<name>W6MKE9_9ASCO</name>
<proteinExistence type="predicted"/>
<dbReference type="OrthoDB" id="5398685at2759"/>